<dbReference type="InterPro" id="IPR050415">
    <property type="entry name" value="MRET"/>
</dbReference>
<dbReference type="CDD" id="cd06214">
    <property type="entry name" value="PA_degradation_oxidoreductase_like"/>
    <property type="match status" value="1"/>
</dbReference>
<keyword evidence="9" id="KW-0472">Membrane</keyword>
<dbReference type="SUPFAM" id="SSF52343">
    <property type="entry name" value="Ferredoxin reductase-like, C-terminal NADP-linked domain"/>
    <property type="match status" value="1"/>
</dbReference>
<accession>A0A1H3HP79</accession>
<evidence type="ECO:0000313" key="12">
    <source>
        <dbReference type="Proteomes" id="UP000199515"/>
    </source>
</evidence>
<evidence type="ECO:0000256" key="7">
    <source>
        <dbReference type="ARBA" id="ARBA00023004"/>
    </source>
</evidence>
<dbReference type="PANTHER" id="PTHR47354">
    <property type="entry name" value="NADH OXIDOREDUCTASE HCR"/>
    <property type="match status" value="1"/>
</dbReference>
<keyword evidence="6" id="KW-0560">Oxidoreductase</keyword>
<dbReference type="Pfam" id="PF00487">
    <property type="entry name" value="FA_desaturase"/>
    <property type="match status" value="1"/>
</dbReference>
<keyword evidence="12" id="KW-1185">Reference proteome</keyword>
<dbReference type="AlphaFoldDB" id="A0A1H3HP79"/>
<feature type="transmembrane region" description="Helical" evidence="9">
    <location>
        <begin position="175"/>
        <end position="193"/>
    </location>
</feature>
<dbReference type="GO" id="GO:0046872">
    <property type="term" value="F:metal ion binding"/>
    <property type="evidence" value="ECO:0007669"/>
    <property type="project" value="UniProtKB-KW"/>
</dbReference>
<dbReference type="InterPro" id="IPR001433">
    <property type="entry name" value="OxRdtase_FAD/NAD-bd"/>
</dbReference>
<dbReference type="InterPro" id="IPR039261">
    <property type="entry name" value="FNR_nucleotide-bd"/>
</dbReference>
<keyword evidence="8" id="KW-0411">Iron-sulfur</keyword>
<evidence type="ECO:0000256" key="5">
    <source>
        <dbReference type="ARBA" id="ARBA00022827"/>
    </source>
</evidence>
<evidence type="ECO:0000256" key="8">
    <source>
        <dbReference type="ARBA" id="ARBA00023014"/>
    </source>
</evidence>
<reference evidence="11 12" key="1">
    <citation type="submission" date="2016-10" db="EMBL/GenBank/DDBJ databases">
        <authorList>
            <person name="de Groot N.N."/>
        </authorList>
    </citation>
    <scope>NUCLEOTIDE SEQUENCE [LARGE SCALE GENOMIC DNA]</scope>
    <source>
        <strain evidence="11 12">CPCC 202699</strain>
    </source>
</reference>
<evidence type="ECO:0000256" key="2">
    <source>
        <dbReference type="ARBA" id="ARBA00022630"/>
    </source>
</evidence>
<sequence length="587" mass="65502">MALVNVPRTNRGTGESLARGVPNPRIQLPAVASPTVLLFLGALLVWAGATWLVLANAAPLWVTIPAHTVVSFTMFTVLHESAHHSAGRFTVVNEVLGRLSMVFVAVYGSFPMLRFIHLEHHRNTNEDSRTDPDAWTSQGSWWSLPFRWLTIDAWYVRFYNARVTSRPPAEQLETFAVLLTALAGFGGLIATGWGWELLVIYLIPQRIGLALLAWWFDWLPHHGLGATRRQNRFGLARVRVGLEWLMTPLMLYQNYHLVHHLHPALPFYRYLRAWNTNREAYLAHNVPITTAWGRDLSAEEYRQWRRLTGSLTDTAEKPAEPSSQDFFPLTVSEVRQLSADTVAVSFAVPDELRETFAGKPGQHVTIQAVIEGLTVQRTYAICPGEGLRVAIKHVGGGVFSTYANTSLRAGATLEVQPPSGGFVLGSPARRAPRYVAVAAGIGIAPVLPVIADALSTQDNCRVTLLYVNRSGSSTLFADELTALARRFEGRLHVVHYRTDERDPDLHTTRPMRRLDPIGEALAISHERYQRGQLDGTRFRALLQGRLHPAKVDDWFLCAPPRLVEMIRGTLADNEVPAEAVHIESFRA</sequence>
<keyword evidence="9" id="KW-1133">Transmembrane helix</keyword>
<gene>
    <name evidence="11" type="ORF">SAMN05421504_104728</name>
</gene>
<feature type="transmembrane region" description="Helical" evidence="9">
    <location>
        <begin position="99"/>
        <end position="116"/>
    </location>
</feature>
<keyword evidence="4" id="KW-0479">Metal-binding</keyword>
<dbReference type="SUPFAM" id="SSF63380">
    <property type="entry name" value="Riboflavin synthase domain-like"/>
    <property type="match status" value="1"/>
</dbReference>
<dbReference type="InterPro" id="IPR008333">
    <property type="entry name" value="Cbr1-like_FAD-bd_dom"/>
</dbReference>
<dbReference type="RefSeq" id="WP_091291732.1">
    <property type="nucleotide sequence ID" value="NZ_FNON01000004.1"/>
</dbReference>
<proteinExistence type="predicted"/>
<dbReference type="Gene3D" id="2.40.30.10">
    <property type="entry name" value="Translation factors"/>
    <property type="match status" value="1"/>
</dbReference>
<dbReference type="GO" id="GO:0006629">
    <property type="term" value="P:lipid metabolic process"/>
    <property type="evidence" value="ECO:0007669"/>
    <property type="project" value="InterPro"/>
</dbReference>
<keyword evidence="5" id="KW-0274">FAD</keyword>
<evidence type="ECO:0000256" key="4">
    <source>
        <dbReference type="ARBA" id="ARBA00022723"/>
    </source>
</evidence>
<dbReference type="Pfam" id="PF00970">
    <property type="entry name" value="FAD_binding_6"/>
    <property type="match status" value="1"/>
</dbReference>
<name>A0A1H3HP79_9PSEU</name>
<dbReference type="PANTHER" id="PTHR47354:SF8">
    <property type="entry name" value="1,2-PHENYLACETYL-COA EPOXIDASE, SUBUNIT E"/>
    <property type="match status" value="1"/>
</dbReference>
<evidence type="ECO:0000256" key="9">
    <source>
        <dbReference type="SAM" id="Phobius"/>
    </source>
</evidence>
<evidence type="ECO:0000313" key="11">
    <source>
        <dbReference type="EMBL" id="SDY16594.1"/>
    </source>
</evidence>
<protein>
    <submittedName>
        <fullName evidence="11">Ferredoxin-NADP reductase</fullName>
    </submittedName>
</protein>
<evidence type="ECO:0000256" key="6">
    <source>
        <dbReference type="ARBA" id="ARBA00023002"/>
    </source>
</evidence>
<feature type="transmembrane region" description="Helical" evidence="9">
    <location>
        <begin position="31"/>
        <end position="53"/>
    </location>
</feature>
<dbReference type="GO" id="GO:0050660">
    <property type="term" value="F:flavin adenine dinucleotide binding"/>
    <property type="evidence" value="ECO:0007669"/>
    <property type="project" value="TreeGrafter"/>
</dbReference>
<dbReference type="STRING" id="589385.SAMN05421504_104728"/>
<organism evidence="11 12">
    <name type="scientific">Amycolatopsis xylanica</name>
    <dbReference type="NCBI Taxonomy" id="589385"/>
    <lineage>
        <taxon>Bacteria</taxon>
        <taxon>Bacillati</taxon>
        <taxon>Actinomycetota</taxon>
        <taxon>Actinomycetes</taxon>
        <taxon>Pseudonocardiales</taxon>
        <taxon>Pseudonocardiaceae</taxon>
        <taxon>Amycolatopsis</taxon>
    </lineage>
</organism>
<dbReference type="OrthoDB" id="9796486at2"/>
<keyword evidence="7" id="KW-0408">Iron</keyword>
<dbReference type="Pfam" id="PF00175">
    <property type="entry name" value="NAD_binding_1"/>
    <property type="match status" value="1"/>
</dbReference>
<feature type="domain" description="FAD-binding FR-type" evidence="10">
    <location>
        <begin position="324"/>
        <end position="425"/>
    </location>
</feature>
<dbReference type="GO" id="GO:0051537">
    <property type="term" value="F:2 iron, 2 sulfur cluster binding"/>
    <property type="evidence" value="ECO:0007669"/>
    <property type="project" value="UniProtKB-KW"/>
</dbReference>
<dbReference type="EMBL" id="FNON01000004">
    <property type="protein sequence ID" value="SDY16594.1"/>
    <property type="molecule type" value="Genomic_DNA"/>
</dbReference>
<feature type="transmembrane region" description="Helical" evidence="9">
    <location>
        <begin position="60"/>
        <end position="79"/>
    </location>
</feature>
<keyword evidence="3" id="KW-0001">2Fe-2S</keyword>
<dbReference type="PROSITE" id="PS51384">
    <property type="entry name" value="FAD_FR"/>
    <property type="match status" value="1"/>
</dbReference>
<dbReference type="InterPro" id="IPR005804">
    <property type="entry name" value="FA_desaturase_dom"/>
</dbReference>
<keyword evidence="9" id="KW-0812">Transmembrane</keyword>
<comment type="cofactor">
    <cofactor evidence="1">
        <name>FAD</name>
        <dbReference type="ChEBI" id="CHEBI:57692"/>
    </cofactor>
</comment>
<evidence type="ECO:0000256" key="3">
    <source>
        <dbReference type="ARBA" id="ARBA00022714"/>
    </source>
</evidence>
<dbReference type="Proteomes" id="UP000199515">
    <property type="component" value="Unassembled WGS sequence"/>
</dbReference>
<dbReference type="InterPro" id="IPR017927">
    <property type="entry name" value="FAD-bd_FR_type"/>
</dbReference>
<dbReference type="InterPro" id="IPR017938">
    <property type="entry name" value="Riboflavin_synthase-like_b-brl"/>
</dbReference>
<evidence type="ECO:0000256" key="1">
    <source>
        <dbReference type="ARBA" id="ARBA00001974"/>
    </source>
</evidence>
<dbReference type="GO" id="GO:0016491">
    <property type="term" value="F:oxidoreductase activity"/>
    <property type="evidence" value="ECO:0007669"/>
    <property type="project" value="UniProtKB-KW"/>
</dbReference>
<evidence type="ECO:0000259" key="10">
    <source>
        <dbReference type="PROSITE" id="PS51384"/>
    </source>
</evidence>
<keyword evidence="2" id="KW-0285">Flavoprotein</keyword>
<dbReference type="Gene3D" id="3.40.50.80">
    <property type="entry name" value="Nucleotide-binding domain of ferredoxin-NADP reductase (FNR) module"/>
    <property type="match status" value="1"/>
</dbReference>